<evidence type="ECO:0000313" key="1">
    <source>
        <dbReference type="EMBL" id="WAR29308.1"/>
    </source>
</evidence>
<keyword evidence="2" id="KW-1185">Reference proteome</keyword>
<name>A0ABY7G4D9_MYAAR</name>
<dbReference type="SUPFAM" id="SSF57667">
    <property type="entry name" value="beta-beta-alpha zinc fingers"/>
    <property type="match status" value="1"/>
</dbReference>
<dbReference type="EMBL" id="CP111027">
    <property type="protein sequence ID" value="WAR29308.1"/>
    <property type="molecule type" value="Genomic_DNA"/>
</dbReference>
<dbReference type="Gene3D" id="3.30.160.60">
    <property type="entry name" value="Classic Zinc Finger"/>
    <property type="match status" value="1"/>
</dbReference>
<sequence>NKTDNKEYNIHVIYFQITWNYTQEKCNTLVWSVEPFSLKNIRHMRIHTGEKPHKCGIYQADYTHITGL</sequence>
<dbReference type="Proteomes" id="UP001164746">
    <property type="component" value="Chromosome 16"/>
</dbReference>
<reference evidence="1" key="1">
    <citation type="submission" date="2022-11" db="EMBL/GenBank/DDBJ databases">
        <title>Centuries of genome instability and evolution in soft-shell clam transmissible cancer (bioRxiv).</title>
        <authorList>
            <person name="Hart S.F.M."/>
            <person name="Yonemitsu M.A."/>
            <person name="Giersch R.M."/>
            <person name="Beal B.F."/>
            <person name="Arriagada G."/>
            <person name="Davis B.W."/>
            <person name="Ostrander E.A."/>
            <person name="Goff S.P."/>
            <person name="Metzger M.J."/>
        </authorList>
    </citation>
    <scope>NUCLEOTIDE SEQUENCE</scope>
    <source>
        <strain evidence="1">MELC-2E11</strain>
        <tissue evidence="1">Siphon/mantle</tissue>
    </source>
</reference>
<proteinExistence type="predicted"/>
<dbReference type="InterPro" id="IPR036236">
    <property type="entry name" value="Znf_C2H2_sf"/>
</dbReference>
<gene>
    <name evidence="1" type="ORF">MAR_002876</name>
</gene>
<feature type="non-terminal residue" evidence="1">
    <location>
        <position position="68"/>
    </location>
</feature>
<protein>
    <recommendedName>
        <fullName evidence="3">C2H2-type domain-containing protein</fullName>
    </recommendedName>
</protein>
<organism evidence="1 2">
    <name type="scientific">Mya arenaria</name>
    <name type="common">Soft-shell clam</name>
    <dbReference type="NCBI Taxonomy" id="6604"/>
    <lineage>
        <taxon>Eukaryota</taxon>
        <taxon>Metazoa</taxon>
        <taxon>Spiralia</taxon>
        <taxon>Lophotrochozoa</taxon>
        <taxon>Mollusca</taxon>
        <taxon>Bivalvia</taxon>
        <taxon>Autobranchia</taxon>
        <taxon>Heteroconchia</taxon>
        <taxon>Euheterodonta</taxon>
        <taxon>Imparidentia</taxon>
        <taxon>Neoheterodontei</taxon>
        <taxon>Myida</taxon>
        <taxon>Myoidea</taxon>
        <taxon>Myidae</taxon>
        <taxon>Mya</taxon>
    </lineage>
</organism>
<evidence type="ECO:0000313" key="2">
    <source>
        <dbReference type="Proteomes" id="UP001164746"/>
    </source>
</evidence>
<evidence type="ECO:0008006" key="3">
    <source>
        <dbReference type="Google" id="ProtNLM"/>
    </source>
</evidence>
<accession>A0ABY7G4D9</accession>